<dbReference type="InterPro" id="IPR000276">
    <property type="entry name" value="GPCR_Rhodpsn"/>
</dbReference>
<dbReference type="PRINTS" id="PR00237">
    <property type="entry name" value="GPCRRHODOPSN"/>
</dbReference>
<evidence type="ECO:0000313" key="8">
    <source>
        <dbReference type="EMBL" id="CAH3028146.1"/>
    </source>
</evidence>
<dbReference type="CDD" id="cd00637">
    <property type="entry name" value="7tm_classA_rhodopsin-like"/>
    <property type="match status" value="1"/>
</dbReference>
<dbReference type="PROSITE" id="PS50262">
    <property type="entry name" value="G_PROTEIN_RECEP_F1_2"/>
    <property type="match status" value="1"/>
</dbReference>
<evidence type="ECO:0000259" key="7">
    <source>
        <dbReference type="PROSITE" id="PS50262"/>
    </source>
</evidence>
<reference evidence="8 9" key="1">
    <citation type="submission" date="2022-05" db="EMBL/GenBank/DDBJ databases">
        <authorList>
            <consortium name="Genoscope - CEA"/>
            <person name="William W."/>
        </authorList>
    </citation>
    <scope>NUCLEOTIDE SEQUENCE [LARGE SCALE GENOMIC DNA]</scope>
</reference>
<feature type="transmembrane region" description="Helical" evidence="6">
    <location>
        <begin position="172"/>
        <end position="191"/>
    </location>
</feature>
<keyword evidence="9" id="KW-1185">Reference proteome</keyword>
<dbReference type="PANTHER" id="PTHR22750">
    <property type="entry name" value="G-PROTEIN COUPLED RECEPTOR"/>
    <property type="match status" value="1"/>
</dbReference>
<evidence type="ECO:0000313" key="9">
    <source>
        <dbReference type="Proteomes" id="UP001159427"/>
    </source>
</evidence>
<dbReference type="EMBL" id="CALNXI010000493">
    <property type="protein sequence ID" value="CAH3028146.1"/>
    <property type="molecule type" value="Genomic_DNA"/>
</dbReference>
<evidence type="ECO:0000256" key="5">
    <source>
        <dbReference type="ARBA" id="ARBA00023136"/>
    </source>
</evidence>
<feature type="domain" description="G-protein coupled receptors family 1 profile" evidence="7">
    <location>
        <begin position="43"/>
        <end position="287"/>
    </location>
</feature>
<name>A0ABN8MHY7_9CNID</name>
<comment type="subcellular location">
    <subcellularLocation>
        <location evidence="1">Cell membrane</location>
        <topology evidence="1">Multi-pass membrane protein</topology>
    </subcellularLocation>
</comment>
<feature type="transmembrane region" description="Helical" evidence="6">
    <location>
        <begin position="146"/>
        <end position="166"/>
    </location>
</feature>
<accession>A0ABN8MHY7</accession>
<dbReference type="Proteomes" id="UP001159427">
    <property type="component" value="Unassembled WGS sequence"/>
</dbReference>
<evidence type="ECO:0000256" key="2">
    <source>
        <dbReference type="ARBA" id="ARBA00022475"/>
    </source>
</evidence>
<proteinExistence type="predicted"/>
<keyword evidence="5 6" id="KW-0472">Membrane</keyword>
<dbReference type="Gene3D" id="1.20.1070.10">
    <property type="entry name" value="Rhodopsin 7-helix transmembrane proteins"/>
    <property type="match status" value="1"/>
</dbReference>
<organism evidence="8 9">
    <name type="scientific">Porites evermanni</name>
    <dbReference type="NCBI Taxonomy" id="104178"/>
    <lineage>
        <taxon>Eukaryota</taxon>
        <taxon>Metazoa</taxon>
        <taxon>Cnidaria</taxon>
        <taxon>Anthozoa</taxon>
        <taxon>Hexacorallia</taxon>
        <taxon>Scleractinia</taxon>
        <taxon>Fungiina</taxon>
        <taxon>Poritidae</taxon>
        <taxon>Porites</taxon>
    </lineage>
</organism>
<keyword evidence="2" id="KW-1003">Cell membrane</keyword>
<feature type="transmembrane region" description="Helical" evidence="6">
    <location>
        <begin position="26"/>
        <end position="52"/>
    </location>
</feature>
<dbReference type="Pfam" id="PF00001">
    <property type="entry name" value="7tm_1"/>
    <property type="match status" value="2"/>
</dbReference>
<evidence type="ECO:0000256" key="6">
    <source>
        <dbReference type="SAM" id="Phobius"/>
    </source>
</evidence>
<dbReference type="SUPFAM" id="SSF81321">
    <property type="entry name" value="Family A G protein-coupled receptor-like"/>
    <property type="match status" value="1"/>
</dbReference>
<evidence type="ECO:0000256" key="3">
    <source>
        <dbReference type="ARBA" id="ARBA00022692"/>
    </source>
</evidence>
<keyword evidence="3 6" id="KW-0812">Transmembrane</keyword>
<dbReference type="InterPro" id="IPR017452">
    <property type="entry name" value="GPCR_Rhodpsn_7TM"/>
</dbReference>
<sequence>MEAEEEGQNQLELLCRLIPLRQTYTLWFLLASHVFFAITAILGNSLIIAAVYRASSLHPPSKTLFRSLALTDLFVGLLADSIFIVFLITLDSKGSEICVSFYKISYSTSQILSSVSLSILTAISVDRLYALILGLRYRQIVTLKRVRLFLVFSWTQGIAFGLAVLINPLIAPYYSLVGIAVCLLTSVCCYTKIYKRLRHQQAQIQVLQLNILQGPSINPEERLNMARYRKTVSTCLWILLTLVVCYLPFMVVSALIVFKTMTSSLAFACTFSATLVNLNSTLNPFLYCWKIRDVRRAVIDTVREVFSRSSN</sequence>
<feature type="transmembrane region" description="Helical" evidence="6">
    <location>
        <begin position="264"/>
        <end position="286"/>
    </location>
</feature>
<keyword evidence="4 6" id="KW-1133">Transmembrane helix</keyword>
<gene>
    <name evidence="8" type="ORF">PEVE_00033261</name>
</gene>
<feature type="transmembrane region" description="Helical" evidence="6">
    <location>
        <begin position="64"/>
        <end position="90"/>
    </location>
</feature>
<protein>
    <recommendedName>
        <fullName evidence="7">G-protein coupled receptors family 1 profile domain-containing protein</fullName>
    </recommendedName>
</protein>
<feature type="transmembrane region" description="Helical" evidence="6">
    <location>
        <begin position="235"/>
        <end position="258"/>
    </location>
</feature>
<evidence type="ECO:0000256" key="4">
    <source>
        <dbReference type="ARBA" id="ARBA00022989"/>
    </source>
</evidence>
<comment type="caution">
    <text evidence="8">The sequence shown here is derived from an EMBL/GenBank/DDBJ whole genome shotgun (WGS) entry which is preliminary data.</text>
</comment>
<evidence type="ECO:0000256" key="1">
    <source>
        <dbReference type="ARBA" id="ARBA00004651"/>
    </source>
</evidence>